<name>L1IP86_GUITC</name>
<evidence type="ECO:0000313" key="3">
    <source>
        <dbReference type="Proteomes" id="UP000011087"/>
    </source>
</evidence>
<keyword evidence="3" id="KW-1185">Reference proteome</keyword>
<dbReference type="EnsemblProtists" id="EKX37630">
    <property type="protein sequence ID" value="EKX37630"/>
    <property type="gene ID" value="GUITHDRAFT_144899"/>
</dbReference>
<protein>
    <recommendedName>
        <fullName evidence="4">LysM domain-containing protein</fullName>
    </recommendedName>
</protein>
<dbReference type="EMBL" id="JH993057">
    <property type="protein sequence ID" value="EKX37630.1"/>
    <property type="molecule type" value="Genomic_DNA"/>
</dbReference>
<evidence type="ECO:0000313" key="1">
    <source>
        <dbReference type="EMBL" id="EKX37630.1"/>
    </source>
</evidence>
<dbReference type="AlphaFoldDB" id="L1IP86"/>
<reference evidence="1 3" key="1">
    <citation type="journal article" date="2012" name="Nature">
        <title>Algal genomes reveal evolutionary mosaicism and the fate of nucleomorphs.</title>
        <authorList>
            <consortium name="DOE Joint Genome Institute"/>
            <person name="Curtis B.A."/>
            <person name="Tanifuji G."/>
            <person name="Burki F."/>
            <person name="Gruber A."/>
            <person name="Irimia M."/>
            <person name="Maruyama S."/>
            <person name="Arias M.C."/>
            <person name="Ball S.G."/>
            <person name="Gile G.H."/>
            <person name="Hirakawa Y."/>
            <person name="Hopkins J.F."/>
            <person name="Kuo A."/>
            <person name="Rensing S.A."/>
            <person name="Schmutz J."/>
            <person name="Symeonidi A."/>
            <person name="Elias M."/>
            <person name="Eveleigh R.J."/>
            <person name="Herman E.K."/>
            <person name="Klute M.J."/>
            <person name="Nakayama T."/>
            <person name="Obornik M."/>
            <person name="Reyes-Prieto A."/>
            <person name="Armbrust E.V."/>
            <person name="Aves S.J."/>
            <person name="Beiko R.G."/>
            <person name="Coutinho P."/>
            <person name="Dacks J.B."/>
            <person name="Durnford D.G."/>
            <person name="Fast N.M."/>
            <person name="Green B.R."/>
            <person name="Grisdale C.J."/>
            <person name="Hempel F."/>
            <person name="Henrissat B."/>
            <person name="Hoppner M.P."/>
            <person name="Ishida K."/>
            <person name="Kim E."/>
            <person name="Koreny L."/>
            <person name="Kroth P.G."/>
            <person name="Liu Y."/>
            <person name="Malik S.B."/>
            <person name="Maier U.G."/>
            <person name="McRose D."/>
            <person name="Mock T."/>
            <person name="Neilson J.A."/>
            <person name="Onodera N.T."/>
            <person name="Poole A.M."/>
            <person name="Pritham E.J."/>
            <person name="Richards T.A."/>
            <person name="Rocap G."/>
            <person name="Roy S.W."/>
            <person name="Sarai C."/>
            <person name="Schaack S."/>
            <person name="Shirato S."/>
            <person name="Slamovits C.H."/>
            <person name="Spencer D.F."/>
            <person name="Suzuki S."/>
            <person name="Worden A.Z."/>
            <person name="Zauner S."/>
            <person name="Barry K."/>
            <person name="Bell C."/>
            <person name="Bharti A.K."/>
            <person name="Crow J.A."/>
            <person name="Grimwood J."/>
            <person name="Kramer R."/>
            <person name="Lindquist E."/>
            <person name="Lucas S."/>
            <person name="Salamov A."/>
            <person name="McFadden G.I."/>
            <person name="Lane C.E."/>
            <person name="Keeling P.J."/>
            <person name="Gray M.W."/>
            <person name="Grigoriev I.V."/>
            <person name="Archibald J.M."/>
        </authorList>
    </citation>
    <scope>NUCLEOTIDE SEQUENCE</scope>
    <source>
        <strain evidence="1 3">CCMP2712</strain>
    </source>
</reference>
<dbReference type="HOGENOM" id="CLU_1513353_0_0_1"/>
<evidence type="ECO:0000313" key="2">
    <source>
        <dbReference type="EnsemblProtists" id="EKX37630"/>
    </source>
</evidence>
<evidence type="ECO:0008006" key="4">
    <source>
        <dbReference type="Google" id="ProtNLM"/>
    </source>
</evidence>
<reference evidence="2" key="3">
    <citation type="submission" date="2015-06" db="UniProtKB">
        <authorList>
            <consortium name="EnsemblProtists"/>
        </authorList>
    </citation>
    <scope>IDENTIFICATION</scope>
</reference>
<dbReference type="KEGG" id="gtt:GUITHDRAFT_144899"/>
<gene>
    <name evidence="1" type="ORF">GUITHDRAFT_144899</name>
</gene>
<proteinExistence type="predicted"/>
<dbReference type="InterPro" id="IPR036779">
    <property type="entry name" value="LysM_dom_sf"/>
</dbReference>
<accession>L1IP86</accession>
<dbReference type="Proteomes" id="UP000011087">
    <property type="component" value="Unassembled WGS sequence"/>
</dbReference>
<dbReference type="GeneID" id="17294359"/>
<dbReference type="RefSeq" id="XP_005824610.1">
    <property type="nucleotide sequence ID" value="XM_005824553.1"/>
</dbReference>
<sequence length="178" mass="20016">MECDEVCGHYSILLPHEHSHRVYANLTNSDPLGGIPIGFPSPEDKRIIIGKAQVNDVQLGASSTDPSMRAVDFVWTPAWSQEMAAPYRFCFEASAFGFRAVQCYSAIVQKCSYCAEEGDTIQKLAIALDTDWLHLYTLNPVVKNPDYLPRGQLIHLGVQYEVQPPFPHYREAVPHRQP</sequence>
<organism evidence="1">
    <name type="scientific">Guillardia theta (strain CCMP2712)</name>
    <name type="common">Cryptophyte</name>
    <dbReference type="NCBI Taxonomy" id="905079"/>
    <lineage>
        <taxon>Eukaryota</taxon>
        <taxon>Cryptophyceae</taxon>
        <taxon>Pyrenomonadales</taxon>
        <taxon>Geminigeraceae</taxon>
        <taxon>Guillardia</taxon>
    </lineage>
</organism>
<dbReference type="SUPFAM" id="SSF54106">
    <property type="entry name" value="LysM domain"/>
    <property type="match status" value="1"/>
</dbReference>
<dbReference type="PaxDb" id="55529-EKX37630"/>
<reference evidence="3" key="2">
    <citation type="submission" date="2012-11" db="EMBL/GenBank/DDBJ databases">
        <authorList>
            <person name="Kuo A."/>
            <person name="Curtis B.A."/>
            <person name="Tanifuji G."/>
            <person name="Burki F."/>
            <person name="Gruber A."/>
            <person name="Irimia M."/>
            <person name="Maruyama S."/>
            <person name="Arias M.C."/>
            <person name="Ball S.G."/>
            <person name="Gile G.H."/>
            <person name="Hirakawa Y."/>
            <person name="Hopkins J.F."/>
            <person name="Rensing S.A."/>
            <person name="Schmutz J."/>
            <person name="Symeonidi A."/>
            <person name="Elias M."/>
            <person name="Eveleigh R.J."/>
            <person name="Herman E.K."/>
            <person name="Klute M.J."/>
            <person name="Nakayama T."/>
            <person name="Obornik M."/>
            <person name="Reyes-Prieto A."/>
            <person name="Armbrust E.V."/>
            <person name="Aves S.J."/>
            <person name="Beiko R.G."/>
            <person name="Coutinho P."/>
            <person name="Dacks J.B."/>
            <person name="Durnford D.G."/>
            <person name="Fast N.M."/>
            <person name="Green B.R."/>
            <person name="Grisdale C."/>
            <person name="Hempe F."/>
            <person name="Henrissat B."/>
            <person name="Hoppner M.P."/>
            <person name="Ishida K.-I."/>
            <person name="Kim E."/>
            <person name="Koreny L."/>
            <person name="Kroth P.G."/>
            <person name="Liu Y."/>
            <person name="Malik S.-B."/>
            <person name="Maier U.G."/>
            <person name="McRose D."/>
            <person name="Mock T."/>
            <person name="Neilson J.A."/>
            <person name="Onodera N.T."/>
            <person name="Poole A.M."/>
            <person name="Pritham E.J."/>
            <person name="Richards T.A."/>
            <person name="Rocap G."/>
            <person name="Roy S.W."/>
            <person name="Sarai C."/>
            <person name="Schaack S."/>
            <person name="Shirato S."/>
            <person name="Slamovits C.H."/>
            <person name="Spencer D.F."/>
            <person name="Suzuki S."/>
            <person name="Worden A.Z."/>
            <person name="Zauner S."/>
            <person name="Barry K."/>
            <person name="Bell C."/>
            <person name="Bharti A.K."/>
            <person name="Crow J.A."/>
            <person name="Grimwood J."/>
            <person name="Kramer R."/>
            <person name="Lindquist E."/>
            <person name="Lucas S."/>
            <person name="Salamov A."/>
            <person name="McFadden G.I."/>
            <person name="Lane C.E."/>
            <person name="Keeling P.J."/>
            <person name="Gray M.W."/>
            <person name="Grigoriev I.V."/>
            <person name="Archibald J.M."/>
        </authorList>
    </citation>
    <scope>NUCLEOTIDE SEQUENCE</scope>
    <source>
        <strain evidence="3">CCMP2712</strain>
    </source>
</reference>